<dbReference type="FunFam" id="1.10.10.60:FF:000146">
    <property type="entry name" value="WUSCHEL-related homeobox 4"/>
    <property type="match status" value="1"/>
</dbReference>
<evidence type="ECO:0000259" key="11">
    <source>
        <dbReference type="PROSITE" id="PS50071"/>
    </source>
</evidence>
<feature type="DNA-binding region" description="Homeobox" evidence="9">
    <location>
        <begin position="87"/>
        <end position="141"/>
    </location>
</feature>
<keyword evidence="3" id="KW-0805">Transcription regulation</keyword>
<dbReference type="GO" id="GO:0099402">
    <property type="term" value="P:plant organ development"/>
    <property type="evidence" value="ECO:0007669"/>
    <property type="project" value="InterPro"/>
</dbReference>
<reference evidence="13" key="1">
    <citation type="submission" date="2025-08" db="UniProtKB">
        <authorList>
            <consortium name="RefSeq"/>
        </authorList>
    </citation>
    <scope>IDENTIFICATION</scope>
    <source>
        <tissue evidence="13">Stem</tissue>
    </source>
</reference>
<protein>
    <submittedName>
        <fullName evidence="13">WUSCHEL-related homeobox 1-like</fullName>
    </submittedName>
</protein>
<dbReference type="Gene3D" id="1.10.10.60">
    <property type="entry name" value="Homeodomain-like"/>
    <property type="match status" value="1"/>
</dbReference>
<accession>A0A1S4DS26</accession>
<dbReference type="GO" id="GO:0003700">
    <property type="term" value="F:DNA-binding transcription factor activity"/>
    <property type="evidence" value="ECO:0007669"/>
    <property type="project" value="InterPro"/>
</dbReference>
<evidence type="ECO:0000256" key="3">
    <source>
        <dbReference type="ARBA" id="ARBA00023015"/>
    </source>
</evidence>
<dbReference type="GO" id="GO:0005634">
    <property type="term" value="C:nucleus"/>
    <property type="evidence" value="ECO:0007669"/>
    <property type="project" value="UniProtKB-SubCell"/>
</dbReference>
<dbReference type="SMART" id="SM00389">
    <property type="entry name" value="HOX"/>
    <property type="match status" value="1"/>
</dbReference>
<evidence type="ECO:0000313" key="13">
    <source>
        <dbReference type="RefSeq" id="XP_016898802.1"/>
    </source>
</evidence>
<dbReference type="OrthoDB" id="1918181at2759"/>
<evidence type="ECO:0000256" key="2">
    <source>
        <dbReference type="ARBA" id="ARBA00022473"/>
    </source>
</evidence>
<dbReference type="AlphaFoldDB" id="A0A1S4DS26"/>
<dbReference type="eggNOG" id="ENOG502QVAV">
    <property type="taxonomic scope" value="Eukaryota"/>
</dbReference>
<dbReference type="Proteomes" id="UP001652600">
    <property type="component" value="Chromosome 12"/>
</dbReference>
<dbReference type="GeneID" id="103501753"/>
<keyword evidence="7 9" id="KW-0539">Nucleus</keyword>
<keyword evidence="4 9" id="KW-0238">DNA-binding</keyword>
<dbReference type="GO" id="GO:0003677">
    <property type="term" value="F:DNA binding"/>
    <property type="evidence" value="ECO:0007669"/>
    <property type="project" value="UniProtKB-UniRule"/>
</dbReference>
<evidence type="ECO:0000256" key="6">
    <source>
        <dbReference type="ARBA" id="ARBA00023163"/>
    </source>
</evidence>
<dbReference type="Pfam" id="PF00046">
    <property type="entry name" value="Homeodomain"/>
    <property type="match status" value="1"/>
</dbReference>
<dbReference type="KEGG" id="cmo:103501753"/>
<dbReference type="CDD" id="cd00086">
    <property type="entry name" value="homeodomain"/>
    <property type="match status" value="1"/>
</dbReference>
<organism evidence="12 13">
    <name type="scientific">Cucumis melo</name>
    <name type="common">Muskmelon</name>
    <dbReference type="NCBI Taxonomy" id="3656"/>
    <lineage>
        <taxon>Eukaryota</taxon>
        <taxon>Viridiplantae</taxon>
        <taxon>Streptophyta</taxon>
        <taxon>Embryophyta</taxon>
        <taxon>Tracheophyta</taxon>
        <taxon>Spermatophyta</taxon>
        <taxon>Magnoliopsida</taxon>
        <taxon>eudicotyledons</taxon>
        <taxon>Gunneridae</taxon>
        <taxon>Pentapetalae</taxon>
        <taxon>rosids</taxon>
        <taxon>fabids</taxon>
        <taxon>Cucurbitales</taxon>
        <taxon>Cucurbitaceae</taxon>
        <taxon>Benincaseae</taxon>
        <taxon>Cucumis</taxon>
    </lineage>
</organism>
<dbReference type="InterPro" id="IPR001356">
    <property type="entry name" value="HD"/>
</dbReference>
<evidence type="ECO:0000256" key="10">
    <source>
        <dbReference type="RuleBase" id="RU000682"/>
    </source>
</evidence>
<dbReference type="PROSITE" id="PS50071">
    <property type="entry name" value="HOMEOBOX_2"/>
    <property type="match status" value="1"/>
</dbReference>
<dbReference type="SUPFAM" id="SSF46689">
    <property type="entry name" value="Homeodomain-like"/>
    <property type="match status" value="1"/>
</dbReference>
<dbReference type="RefSeq" id="XP_016898802.1">
    <property type="nucleotide sequence ID" value="XM_017043313.2"/>
</dbReference>
<keyword evidence="12" id="KW-1185">Reference proteome</keyword>
<comment type="subcellular location">
    <subcellularLocation>
        <location evidence="1 9 10">Nucleus</location>
    </subcellularLocation>
</comment>
<dbReference type="PANTHER" id="PTHR45940:SF13">
    <property type="entry name" value="WUSCHEL-RELATED HOMEOBOX 1"/>
    <property type="match status" value="1"/>
</dbReference>
<evidence type="ECO:0000256" key="8">
    <source>
        <dbReference type="ARBA" id="ARBA00024040"/>
    </source>
</evidence>
<evidence type="ECO:0000256" key="4">
    <source>
        <dbReference type="ARBA" id="ARBA00023125"/>
    </source>
</evidence>
<evidence type="ECO:0000256" key="7">
    <source>
        <dbReference type="ARBA" id="ARBA00023242"/>
    </source>
</evidence>
<comment type="similarity">
    <text evidence="8">Belongs to the WUS homeobox family.</text>
</comment>
<dbReference type="FunCoup" id="A0A1S4DS26">
    <property type="interactions" value="113"/>
</dbReference>
<keyword evidence="6" id="KW-0804">Transcription</keyword>
<sequence length="389" mass="43936">MWMMGYNDAQDLNFPSDNSFNSRKLRPLIPRPLSSSSSSSHTNDFFSQFHHMATSVADQSKRELNNVLSPSSSPPVVVSSRWNPTPEQLRVLEELYRRGTRTPSADQIQHITSQLRRYGKIEGKNVFYWFQNHKARERQKRRRQMESSAITTADHSARDLDVLERKDSGSGRTVYEEQTKNWVPSTNCSTLPEESVPIQGAAKGNVMGATDCRTENGWIQFEELHQIRNNNTNTNNFAEKDTNNIIIINNNNNNNINNPPSLQLLHCFPATTALRGGSQLMMNIAPITTTATVTTIMHPKCHRRSNNINVISGNFDVIGVEEELEDEEEEEECGESETLQLFPLCSDRRNGGEIIGGKNNNGCETVENSGMNSTNLTPLQFFEFLPLKN</sequence>
<keyword evidence="5 9" id="KW-0371">Homeobox</keyword>
<dbReference type="PANTHER" id="PTHR45940">
    <property type="entry name" value="WUSCHEL-RELATED HOMEOBOX 1-RELATED"/>
    <property type="match status" value="1"/>
</dbReference>
<name>A0A1S4DS26_CUCME</name>
<evidence type="ECO:0000256" key="9">
    <source>
        <dbReference type="PROSITE-ProRule" id="PRU00108"/>
    </source>
</evidence>
<dbReference type="InterPro" id="IPR044555">
    <property type="entry name" value="WUSCHEL-like"/>
</dbReference>
<evidence type="ECO:0000256" key="5">
    <source>
        <dbReference type="ARBA" id="ARBA00023155"/>
    </source>
</evidence>
<keyword evidence="2" id="KW-0217">Developmental protein</keyword>
<gene>
    <name evidence="13" type="primary">LOC103501753</name>
</gene>
<feature type="domain" description="Homeobox" evidence="11">
    <location>
        <begin position="85"/>
        <end position="140"/>
    </location>
</feature>
<proteinExistence type="inferred from homology"/>
<evidence type="ECO:0000256" key="1">
    <source>
        <dbReference type="ARBA" id="ARBA00004123"/>
    </source>
</evidence>
<dbReference type="InParanoid" id="A0A1S4DS26"/>
<dbReference type="InterPro" id="IPR009057">
    <property type="entry name" value="Homeodomain-like_sf"/>
</dbReference>
<dbReference type="SMR" id="A0A1S4DS26"/>
<evidence type="ECO:0000313" key="12">
    <source>
        <dbReference type="Proteomes" id="UP001652600"/>
    </source>
</evidence>